<evidence type="ECO:0000313" key="1">
    <source>
        <dbReference type="EMBL" id="BAU03148.1"/>
    </source>
</evidence>
<dbReference type="EMBL" id="AP015098">
    <property type="protein sequence ID" value="BAU03148.1"/>
    <property type="molecule type" value="Genomic_DNA"/>
</dbReference>
<dbReference type="AlphaFoldDB" id="A0A0S3TDF7"/>
<proteinExistence type="predicted"/>
<gene>
    <name evidence="1" type="primary">Vigan.UMG021200</name>
    <name evidence="1" type="ORF">VIGAN_UM021200</name>
</gene>
<reference evidence="1" key="1">
    <citation type="journal article" date="2015" name="Sci. Rep.">
        <title>The power of single molecule real-time sequencing technology in the de novo assembly of a eukaryotic genome.</title>
        <authorList>
            <person name="Sakai H."/>
            <person name="Naito K."/>
            <person name="Ogiso-Tanaka E."/>
            <person name="Takahashi Y."/>
            <person name="Iseki K."/>
            <person name="Muto C."/>
            <person name="Satou K."/>
            <person name="Teruya K."/>
            <person name="Shiroma A."/>
            <person name="Shimoji M."/>
            <person name="Hirano T."/>
            <person name="Itoh T."/>
            <person name="Kaga A."/>
            <person name="Tomooka N."/>
        </authorList>
    </citation>
    <scope>NUCLEOTIDE SEQUENCE</scope>
</reference>
<sequence>MTLFLDLAHSTFSQLYVEFSKGGMCMAETFKYGHFPHLICNVNCIHKTMLFFSKTIHKTVGCTWNLVVSSLS</sequence>
<organism evidence="1">
    <name type="scientific">Vigna angularis var. angularis</name>
    <dbReference type="NCBI Taxonomy" id="157739"/>
    <lineage>
        <taxon>Eukaryota</taxon>
        <taxon>Viridiplantae</taxon>
        <taxon>Streptophyta</taxon>
        <taxon>Embryophyta</taxon>
        <taxon>Tracheophyta</taxon>
        <taxon>Spermatophyta</taxon>
        <taxon>Magnoliopsida</taxon>
        <taxon>eudicotyledons</taxon>
        <taxon>Gunneridae</taxon>
        <taxon>Pentapetalae</taxon>
        <taxon>rosids</taxon>
        <taxon>fabids</taxon>
        <taxon>Fabales</taxon>
        <taxon>Fabaceae</taxon>
        <taxon>Papilionoideae</taxon>
        <taxon>50 kb inversion clade</taxon>
        <taxon>NPAAA clade</taxon>
        <taxon>indigoferoid/millettioid clade</taxon>
        <taxon>Phaseoleae</taxon>
        <taxon>Vigna</taxon>
    </lineage>
</organism>
<feature type="non-terminal residue" evidence="1">
    <location>
        <position position="72"/>
    </location>
</feature>
<accession>A0A0S3TDF7</accession>
<name>A0A0S3TDF7_PHAAN</name>
<protein>
    <submittedName>
        <fullName evidence="1">Uncharacterized protein</fullName>
    </submittedName>
</protein>